<accession>A0AAD8PRC6</accession>
<proteinExistence type="predicted"/>
<dbReference type="EMBL" id="JAHLJV010000069">
    <property type="protein sequence ID" value="KAK1579221.1"/>
    <property type="molecule type" value="Genomic_DNA"/>
</dbReference>
<organism evidence="2 3">
    <name type="scientific">Colletotrichum navitas</name>
    <dbReference type="NCBI Taxonomy" id="681940"/>
    <lineage>
        <taxon>Eukaryota</taxon>
        <taxon>Fungi</taxon>
        <taxon>Dikarya</taxon>
        <taxon>Ascomycota</taxon>
        <taxon>Pezizomycotina</taxon>
        <taxon>Sordariomycetes</taxon>
        <taxon>Hypocreomycetidae</taxon>
        <taxon>Glomerellales</taxon>
        <taxon>Glomerellaceae</taxon>
        <taxon>Colletotrichum</taxon>
        <taxon>Colletotrichum graminicola species complex</taxon>
    </lineage>
</organism>
<dbReference type="RefSeq" id="XP_060410372.1">
    <property type="nucleotide sequence ID" value="XM_060558681.1"/>
</dbReference>
<evidence type="ECO:0000313" key="2">
    <source>
        <dbReference type="EMBL" id="KAK1579221.1"/>
    </source>
</evidence>
<dbReference type="AlphaFoldDB" id="A0AAD8PRC6"/>
<evidence type="ECO:0000256" key="1">
    <source>
        <dbReference type="SAM" id="MobiDB-lite"/>
    </source>
</evidence>
<comment type="caution">
    <text evidence="2">The sequence shown here is derived from an EMBL/GenBank/DDBJ whole genome shotgun (WGS) entry which is preliminary data.</text>
</comment>
<evidence type="ECO:0000313" key="3">
    <source>
        <dbReference type="Proteomes" id="UP001230504"/>
    </source>
</evidence>
<dbReference type="GeneID" id="85442921"/>
<name>A0AAD8PRC6_9PEZI</name>
<sequence>MSTASFFFPLFPRPVAMAVGPDPGAPARIARNTGQRLVAQSPPWPRAFHLHGILDSVPNRQKATPHHTHDIPAAKP</sequence>
<feature type="region of interest" description="Disordered" evidence="1">
    <location>
        <begin position="57"/>
        <end position="76"/>
    </location>
</feature>
<reference evidence="2" key="1">
    <citation type="submission" date="2021-06" db="EMBL/GenBank/DDBJ databases">
        <title>Comparative genomics, transcriptomics and evolutionary studies reveal genomic signatures of adaptation to plant cell wall in hemibiotrophic fungi.</title>
        <authorList>
            <consortium name="DOE Joint Genome Institute"/>
            <person name="Baroncelli R."/>
            <person name="Diaz J.F."/>
            <person name="Benocci T."/>
            <person name="Peng M."/>
            <person name="Battaglia E."/>
            <person name="Haridas S."/>
            <person name="Andreopoulos W."/>
            <person name="Labutti K."/>
            <person name="Pangilinan J."/>
            <person name="Floch G.L."/>
            <person name="Makela M.R."/>
            <person name="Henrissat B."/>
            <person name="Grigoriev I.V."/>
            <person name="Crouch J.A."/>
            <person name="De Vries R.P."/>
            <person name="Sukno S.A."/>
            <person name="Thon M.R."/>
        </authorList>
    </citation>
    <scope>NUCLEOTIDE SEQUENCE</scope>
    <source>
        <strain evidence="2">CBS 125086</strain>
    </source>
</reference>
<dbReference type="Proteomes" id="UP001230504">
    <property type="component" value="Unassembled WGS sequence"/>
</dbReference>
<keyword evidence="3" id="KW-1185">Reference proteome</keyword>
<gene>
    <name evidence="2" type="ORF">LY79DRAFT_564707</name>
</gene>
<protein>
    <submittedName>
        <fullName evidence="2">Uncharacterized protein</fullName>
    </submittedName>
</protein>
<feature type="compositionally biased region" description="Basic and acidic residues" evidence="1">
    <location>
        <begin position="67"/>
        <end position="76"/>
    </location>
</feature>